<evidence type="ECO:0000313" key="3">
    <source>
        <dbReference type="EMBL" id="MBC8430987.1"/>
    </source>
</evidence>
<evidence type="ECO:0000256" key="1">
    <source>
        <dbReference type="SAM" id="Phobius"/>
    </source>
</evidence>
<dbReference type="Pfam" id="PF00174">
    <property type="entry name" value="Oxidored_molyb"/>
    <property type="match status" value="1"/>
</dbReference>
<evidence type="ECO:0000259" key="2">
    <source>
        <dbReference type="Pfam" id="PF00174"/>
    </source>
</evidence>
<protein>
    <submittedName>
        <fullName evidence="3">Molybdopterin-dependent oxidoreductase</fullName>
    </submittedName>
</protein>
<dbReference type="SUPFAM" id="SSF56524">
    <property type="entry name" value="Oxidoreductase molybdopterin-binding domain"/>
    <property type="match status" value="1"/>
</dbReference>
<name>A0A8J6TPX7_9BACT</name>
<keyword evidence="1" id="KW-1133">Transmembrane helix</keyword>
<dbReference type="Gene3D" id="3.90.420.10">
    <property type="entry name" value="Oxidoreductase, molybdopterin-binding domain"/>
    <property type="match status" value="1"/>
</dbReference>
<gene>
    <name evidence="3" type="ORF">H8D96_03610</name>
</gene>
<comment type="caution">
    <text evidence="3">The sequence shown here is derived from an EMBL/GenBank/DDBJ whole genome shotgun (WGS) entry which is preliminary data.</text>
</comment>
<dbReference type="InterPro" id="IPR036374">
    <property type="entry name" value="OxRdtase_Mopterin-bd_sf"/>
</dbReference>
<dbReference type="Proteomes" id="UP000605201">
    <property type="component" value="Unassembled WGS sequence"/>
</dbReference>
<accession>A0A8J6TPX7</accession>
<evidence type="ECO:0000313" key="4">
    <source>
        <dbReference type="Proteomes" id="UP000605201"/>
    </source>
</evidence>
<dbReference type="EMBL" id="JACNIG010000099">
    <property type="protein sequence ID" value="MBC8430987.1"/>
    <property type="molecule type" value="Genomic_DNA"/>
</dbReference>
<feature type="transmembrane region" description="Helical" evidence="1">
    <location>
        <begin position="14"/>
        <end position="34"/>
    </location>
</feature>
<dbReference type="AlphaFoldDB" id="A0A8J6TPX7"/>
<organism evidence="3 4">
    <name type="scientific">Candidatus Desulfatibia vada</name>
    <dbReference type="NCBI Taxonomy" id="2841696"/>
    <lineage>
        <taxon>Bacteria</taxon>
        <taxon>Pseudomonadati</taxon>
        <taxon>Thermodesulfobacteriota</taxon>
        <taxon>Desulfobacteria</taxon>
        <taxon>Desulfobacterales</taxon>
        <taxon>Desulfobacterales incertae sedis</taxon>
        <taxon>Candidatus Desulfatibia</taxon>
    </lineage>
</organism>
<keyword evidence="1" id="KW-0812">Transmembrane</keyword>
<dbReference type="InterPro" id="IPR000572">
    <property type="entry name" value="OxRdtase_Mopterin-bd_dom"/>
</dbReference>
<sequence length="145" mass="16321">MPTRRDIIKLFSRLFLWGATIIGIGLSGGSTLFAKIKKRIIPENTDPHSLRNSNPESLDTRNLQVMPLEAFGTMGDKDAPFNPDTWRLKVSGAVRTPLELTYDEILAMPPIERKVLLVCPEVFTNHGKWKGISFRGLMKKADPFL</sequence>
<feature type="domain" description="Oxidoreductase molybdopterin-binding" evidence="2">
    <location>
        <begin position="80"/>
        <end position="142"/>
    </location>
</feature>
<keyword evidence="1" id="KW-0472">Membrane</keyword>
<reference evidence="3 4" key="1">
    <citation type="submission" date="2020-08" db="EMBL/GenBank/DDBJ databases">
        <title>Bridging the membrane lipid divide: bacteria of the FCB group superphylum have the potential to synthesize archaeal ether lipids.</title>
        <authorList>
            <person name="Villanueva L."/>
            <person name="Von Meijenfeldt F.A.B."/>
            <person name="Westbye A.B."/>
            <person name="Yadav S."/>
            <person name="Hopmans E.C."/>
            <person name="Dutilh B.E."/>
            <person name="Sinninghe Damste J.S."/>
        </authorList>
    </citation>
    <scope>NUCLEOTIDE SEQUENCE [LARGE SCALE GENOMIC DNA]</scope>
    <source>
        <strain evidence="3">NIOZ-UU17</strain>
    </source>
</reference>
<proteinExistence type="predicted"/>